<dbReference type="Proteomes" id="UP000887566">
    <property type="component" value="Unplaced"/>
</dbReference>
<protein>
    <submittedName>
        <fullName evidence="2">Uncharacterized protein</fullName>
    </submittedName>
</protein>
<keyword evidence="1" id="KW-1185">Reference proteome</keyword>
<dbReference type="WBParaSite" id="PSAMB.scaffold9476size4938.g32473.t1">
    <property type="protein sequence ID" value="PSAMB.scaffold9476size4938.g32473.t1"/>
    <property type="gene ID" value="PSAMB.scaffold9476size4938.g32473"/>
</dbReference>
<dbReference type="AlphaFoldDB" id="A0A914XM33"/>
<accession>A0A914XM33</accession>
<evidence type="ECO:0000313" key="1">
    <source>
        <dbReference type="Proteomes" id="UP000887566"/>
    </source>
</evidence>
<sequence>MRITGEEIKKAISKVDTRTNTLVEDSTEEDKKAMISMVTVGQMATMETVMGIPDSVGHEGRAAATGMVATGAVVTEAVDSMDGRWELAAVHKATRMEEF</sequence>
<evidence type="ECO:0000313" key="2">
    <source>
        <dbReference type="WBParaSite" id="PSAMB.scaffold9476size4938.g32473.t1"/>
    </source>
</evidence>
<proteinExistence type="predicted"/>
<reference evidence="2" key="1">
    <citation type="submission" date="2022-11" db="UniProtKB">
        <authorList>
            <consortium name="WormBaseParasite"/>
        </authorList>
    </citation>
    <scope>IDENTIFICATION</scope>
</reference>
<organism evidence="1 2">
    <name type="scientific">Plectus sambesii</name>
    <dbReference type="NCBI Taxonomy" id="2011161"/>
    <lineage>
        <taxon>Eukaryota</taxon>
        <taxon>Metazoa</taxon>
        <taxon>Ecdysozoa</taxon>
        <taxon>Nematoda</taxon>
        <taxon>Chromadorea</taxon>
        <taxon>Plectida</taxon>
        <taxon>Plectina</taxon>
        <taxon>Plectoidea</taxon>
        <taxon>Plectidae</taxon>
        <taxon>Plectus</taxon>
    </lineage>
</organism>
<name>A0A914XM33_9BILA</name>